<reference evidence="1 2" key="1">
    <citation type="journal article" date="2016" name="Nat. Commun.">
        <title>Thousands of microbial genomes shed light on interconnected biogeochemical processes in an aquifer system.</title>
        <authorList>
            <person name="Anantharaman K."/>
            <person name="Brown C.T."/>
            <person name="Hug L.A."/>
            <person name="Sharon I."/>
            <person name="Castelle C.J."/>
            <person name="Probst A.J."/>
            <person name="Thomas B.C."/>
            <person name="Singh A."/>
            <person name="Wilkins M.J."/>
            <person name="Karaoz U."/>
            <person name="Brodie E.L."/>
            <person name="Williams K.H."/>
            <person name="Hubbard S.S."/>
            <person name="Banfield J.F."/>
        </authorList>
    </citation>
    <scope>NUCLEOTIDE SEQUENCE [LARGE SCALE GENOMIC DNA]</scope>
</reference>
<accession>A0A1F8F216</accession>
<sequence>MNQYPDASTDAVLFFDSCAIQFDDCDRQLNCLTRKEIFCIHRLKFKAIALYPKKFAYLLGKKDDEVVIIFVRFIHKLVKVKPIISRNALTGKLNFLIVTNDNKFFDVAKRRYNQRRHKKLDLVFVGGKKDGYILSQGMKFHIVNLRQKSETGYIIENKRNLVDKISVRWGQLQKLRGHL</sequence>
<gene>
    <name evidence="1" type="ORF">A2750_00025</name>
</gene>
<evidence type="ECO:0000313" key="2">
    <source>
        <dbReference type="Proteomes" id="UP000178023"/>
    </source>
</evidence>
<dbReference type="AlphaFoldDB" id="A0A1F8F216"/>
<comment type="caution">
    <text evidence="1">The sequence shown here is derived from an EMBL/GenBank/DDBJ whole genome shotgun (WGS) entry which is preliminary data.</text>
</comment>
<dbReference type="Proteomes" id="UP000178023">
    <property type="component" value="Unassembled WGS sequence"/>
</dbReference>
<dbReference type="EMBL" id="MGJL01000028">
    <property type="protein sequence ID" value="OGN07181.1"/>
    <property type="molecule type" value="Genomic_DNA"/>
</dbReference>
<protein>
    <submittedName>
        <fullName evidence="1">Uncharacterized protein</fullName>
    </submittedName>
</protein>
<evidence type="ECO:0000313" key="1">
    <source>
        <dbReference type="EMBL" id="OGN07181.1"/>
    </source>
</evidence>
<proteinExistence type="predicted"/>
<organism evidence="1 2">
    <name type="scientific">Candidatus Yanofskybacteria bacterium RIFCSPHIGHO2_01_FULL_45_42</name>
    <dbReference type="NCBI Taxonomy" id="1802671"/>
    <lineage>
        <taxon>Bacteria</taxon>
        <taxon>Candidatus Yanofskyibacteriota</taxon>
    </lineage>
</organism>
<name>A0A1F8F216_9BACT</name>